<reference evidence="2" key="2">
    <citation type="submission" date="2020-12" db="EMBL/GenBank/DDBJ databases">
        <title>New Spironucleus salmonicida genome in near-complete chromosomes.</title>
        <authorList>
            <person name="Xu F."/>
            <person name="Kurt Z."/>
            <person name="Jimenez-Gonzalez A."/>
            <person name="Astvaldsson A."/>
            <person name="Andersson J.O."/>
            <person name="Svard S.G."/>
        </authorList>
    </citation>
    <scope>NUCLEOTIDE SEQUENCE</scope>
    <source>
        <strain evidence="2">ATCC 50377</strain>
    </source>
</reference>
<dbReference type="KEGG" id="ssao:94296709"/>
<name>A0A9P8LVH4_9EUKA</name>
<dbReference type="AlphaFoldDB" id="A0A9P8LVH4"/>
<keyword evidence="4" id="KW-1185">Reference proteome</keyword>
<gene>
    <name evidence="2" type="ORF">SS50377_22686</name>
    <name evidence="3" type="ORF">SS50377_22701</name>
</gene>
<evidence type="ECO:0000256" key="1">
    <source>
        <dbReference type="SAM" id="MobiDB-lite"/>
    </source>
</evidence>
<feature type="region of interest" description="Disordered" evidence="1">
    <location>
        <begin position="301"/>
        <end position="381"/>
    </location>
</feature>
<dbReference type="EMBL" id="AUWU02000003">
    <property type="protein sequence ID" value="KAH0575079.1"/>
    <property type="molecule type" value="Genomic_DNA"/>
</dbReference>
<proteinExistence type="predicted"/>
<accession>A0A9P8LVH4</accession>
<comment type="caution">
    <text evidence="2">The sequence shown here is derived from an EMBL/GenBank/DDBJ whole genome shotgun (WGS) entry which is preliminary data.</text>
</comment>
<dbReference type="RefSeq" id="XP_067765838.1">
    <property type="nucleotide sequence ID" value="XM_067906570.1"/>
</dbReference>
<evidence type="ECO:0000313" key="3">
    <source>
        <dbReference type="EMBL" id="KAH0575079.1"/>
    </source>
</evidence>
<evidence type="ECO:0000313" key="2">
    <source>
        <dbReference type="EMBL" id="KAH0575065.1"/>
    </source>
</evidence>
<protein>
    <submittedName>
        <fullName evidence="2">Uncharacterized protein</fullName>
    </submittedName>
</protein>
<feature type="compositionally biased region" description="Acidic residues" evidence="1">
    <location>
        <begin position="329"/>
        <end position="343"/>
    </location>
</feature>
<dbReference type="GeneID" id="94296709"/>
<evidence type="ECO:0000313" key="4">
    <source>
        <dbReference type="Proteomes" id="UP000018208"/>
    </source>
</evidence>
<organism evidence="2 4">
    <name type="scientific">Spironucleus salmonicida</name>
    <dbReference type="NCBI Taxonomy" id="348837"/>
    <lineage>
        <taxon>Eukaryota</taxon>
        <taxon>Metamonada</taxon>
        <taxon>Diplomonadida</taxon>
        <taxon>Hexamitidae</taxon>
        <taxon>Hexamitinae</taxon>
        <taxon>Spironucleus</taxon>
    </lineage>
</organism>
<feature type="compositionally biased region" description="Basic and acidic residues" evidence="1">
    <location>
        <begin position="360"/>
        <end position="374"/>
    </location>
</feature>
<reference evidence="2" key="1">
    <citation type="journal article" date="2014" name="PLoS Genet.">
        <title>The Genome of Spironucleus salmonicida Highlights a Fish Pathogen Adapted to Fluctuating Environments.</title>
        <authorList>
            <person name="Xu F."/>
            <person name="Jerlstrom-Hultqvist J."/>
            <person name="Einarsson E."/>
            <person name="Astvaldsson A."/>
            <person name="Svard S.G."/>
            <person name="Andersson J.O."/>
        </authorList>
    </citation>
    <scope>NUCLEOTIDE SEQUENCE</scope>
    <source>
        <strain evidence="2">ATCC 50377</strain>
    </source>
</reference>
<dbReference type="Proteomes" id="UP000018208">
    <property type="component" value="Unassembled WGS sequence"/>
</dbReference>
<dbReference type="EMBL" id="AUWU02000003">
    <property type="protein sequence ID" value="KAH0575065.1"/>
    <property type="molecule type" value="Genomic_DNA"/>
</dbReference>
<sequence length="381" mass="43992">MTETEPNMTKIAQLAKSCTDKISEQGVQAQMLEIMSKQSQQQSKAFSKLHKRIPKDSKFNVYYEAKYHLESTTYQQIHKFDKPFQHHIKQVQLLLKANSKVYGKVLKTSQASLKKFTSAKGALAKTQQAVRDTQNLYNLEPSQKVEELLKKLQDKEKQQITVVNGLSKQSNVDSNTCENTGIDYLNKLQTAYGNILKQEKQFYSLISDISEIQAFFEKLKQLNSYAQTFDVEDLSTKYLFDTLKLSPNMAKKQLVQPEPVAAPILPNFADTQRLKLADEKQRLAEEEAFKEAERLRLEEEDLKRQQEEQQLAAEAKAQEDKAPIQLQEQEQETYEQPETEEMQAEPVASHDGYEQQYQEEPQHAPETYEIHDNVDADYQVL</sequence>